<dbReference type="AlphaFoldDB" id="A0A845AZC8"/>
<dbReference type="EMBL" id="WTYL01000002">
    <property type="protein sequence ID" value="MXP44381.1"/>
    <property type="molecule type" value="Genomic_DNA"/>
</dbReference>
<evidence type="ECO:0000313" key="1">
    <source>
        <dbReference type="EMBL" id="MXP44381.1"/>
    </source>
</evidence>
<comment type="caution">
    <text evidence="1">The sequence shown here is derived from an EMBL/GenBank/DDBJ whole genome shotgun (WGS) entry which is preliminary data.</text>
</comment>
<evidence type="ECO:0000313" key="2">
    <source>
        <dbReference type="Proteomes" id="UP000431922"/>
    </source>
</evidence>
<gene>
    <name evidence="1" type="ORF">GRI65_07930</name>
</gene>
<keyword evidence="2" id="KW-1185">Reference proteome</keyword>
<name>A0A845AZC8_9SPHN</name>
<sequence length="60" mass="6342">MRETLAEIPHCRESSGKLGPCDQPQGCPLGIVGPRLAKGKLTVGRFVHDNALTSAMVKIG</sequence>
<organism evidence="1 2">
    <name type="scientific">Allopontixanthobacter sediminis</name>
    <dbReference type="NCBI Taxonomy" id="1689985"/>
    <lineage>
        <taxon>Bacteria</taxon>
        <taxon>Pseudomonadati</taxon>
        <taxon>Pseudomonadota</taxon>
        <taxon>Alphaproteobacteria</taxon>
        <taxon>Sphingomonadales</taxon>
        <taxon>Erythrobacteraceae</taxon>
        <taxon>Allopontixanthobacter</taxon>
    </lineage>
</organism>
<protein>
    <submittedName>
        <fullName evidence="1">Uncharacterized protein</fullName>
    </submittedName>
</protein>
<accession>A0A845AZC8</accession>
<dbReference type="Proteomes" id="UP000431922">
    <property type="component" value="Unassembled WGS sequence"/>
</dbReference>
<reference evidence="1 2" key="1">
    <citation type="submission" date="2019-12" db="EMBL/GenBank/DDBJ databases">
        <title>Genomic-based taxomic classification of the family Erythrobacteraceae.</title>
        <authorList>
            <person name="Xu L."/>
        </authorList>
    </citation>
    <scope>NUCLEOTIDE SEQUENCE [LARGE SCALE GENOMIC DNA]</scope>
    <source>
        <strain evidence="1 2">KCTC 42453</strain>
    </source>
</reference>
<proteinExistence type="predicted"/>
<dbReference type="RefSeq" id="WP_160755984.1">
    <property type="nucleotide sequence ID" value="NZ_WTYL01000002.1"/>
</dbReference>